<comment type="caution">
    <text evidence="1">The sequence shown here is derived from an EMBL/GenBank/DDBJ whole genome shotgun (WGS) entry which is preliminary data.</text>
</comment>
<reference evidence="1" key="1">
    <citation type="submission" date="2018-08" db="EMBL/GenBank/DDBJ databases">
        <authorList>
            <person name="Ashton P.M."/>
            <person name="Dallman T."/>
            <person name="Nair S."/>
            <person name="De Pinna E."/>
            <person name="Peters T."/>
            <person name="Grant K."/>
        </authorList>
    </citation>
    <scope>NUCLEOTIDE SEQUENCE [LARGE SCALE GENOMIC DNA]</scope>
    <source>
        <strain evidence="1">294779</strain>
    </source>
</reference>
<dbReference type="EMBL" id="AAIBIC010000060">
    <property type="protein sequence ID" value="ECC3917370.1"/>
    <property type="molecule type" value="Genomic_DNA"/>
</dbReference>
<dbReference type="Proteomes" id="UP000839735">
    <property type="component" value="Unassembled WGS sequence"/>
</dbReference>
<name>A0A5Y1YGB2_SALDZ</name>
<gene>
    <name evidence="1" type="ORF">CTQ69_26150</name>
</gene>
<proteinExistence type="predicted"/>
<protein>
    <submittedName>
        <fullName evidence="1">Uncharacterized protein</fullName>
    </submittedName>
</protein>
<dbReference type="AlphaFoldDB" id="A0A5Y1YGB2"/>
<evidence type="ECO:0000313" key="1">
    <source>
        <dbReference type="EMBL" id="ECC3917370.1"/>
    </source>
</evidence>
<organism evidence="1">
    <name type="scientific">Salmonella diarizonae</name>
    <dbReference type="NCBI Taxonomy" id="59204"/>
    <lineage>
        <taxon>Bacteria</taxon>
        <taxon>Pseudomonadati</taxon>
        <taxon>Pseudomonadota</taxon>
        <taxon>Gammaproteobacteria</taxon>
        <taxon>Enterobacterales</taxon>
        <taxon>Enterobacteriaceae</taxon>
        <taxon>Salmonella</taxon>
    </lineage>
</organism>
<accession>A0A5Y1YGB2</accession>
<sequence length="67" mass="7016">MAAQANLDVAFGQRPTINPLTARLTGNVAGVMKVFNRCGWQAEPDSGTSLLHQYSLMAGQGVPGKGD</sequence>